<sequence>MPTNDKTFSARPDEVLYSFERKINDRYLIAGWRAAGFELARAAVGEIHLKDLEPILTARP</sequence>
<name>A0ABV4PHF8_9PSED</name>
<dbReference type="EMBL" id="JBGMSU010000008">
    <property type="protein sequence ID" value="MFA0939533.1"/>
    <property type="molecule type" value="Genomic_DNA"/>
</dbReference>
<comment type="caution">
    <text evidence="1">The sequence shown here is derived from an EMBL/GenBank/DDBJ whole genome shotgun (WGS) entry which is preliminary data.</text>
</comment>
<protein>
    <submittedName>
        <fullName evidence="1">Uncharacterized protein</fullName>
    </submittedName>
</protein>
<gene>
    <name evidence="1" type="ORF">ACDH53_19195</name>
</gene>
<dbReference type="RefSeq" id="WP_122326338.1">
    <property type="nucleotide sequence ID" value="NZ_JBGMSS010000007.1"/>
</dbReference>
<evidence type="ECO:0000313" key="2">
    <source>
        <dbReference type="Proteomes" id="UP001569512"/>
    </source>
</evidence>
<organism evidence="1 2">
    <name type="scientific">Pseudomonas tremae</name>
    <dbReference type="NCBI Taxonomy" id="200454"/>
    <lineage>
        <taxon>Bacteria</taxon>
        <taxon>Pseudomonadati</taxon>
        <taxon>Pseudomonadota</taxon>
        <taxon>Gammaproteobacteria</taxon>
        <taxon>Pseudomonadales</taxon>
        <taxon>Pseudomonadaceae</taxon>
        <taxon>Pseudomonas</taxon>
    </lineage>
</organism>
<dbReference type="Proteomes" id="UP001569512">
    <property type="component" value="Unassembled WGS sequence"/>
</dbReference>
<reference evidence="1 2" key="1">
    <citation type="submission" date="2024-06" db="EMBL/GenBank/DDBJ databases">
        <title>Genome sequences for Pseudomonas syringae strains with characterized LPS.</title>
        <authorList>
            <person name="Baltrus D.A."/>
            <person name="Krings L."/>
        </authorList>
    </citation>
    <scope>NUCLEOTIDE SEQUENCE [LARGE SCALE GENOMIC DNA]</scope>
    <source>
        <strain evidence="1 2">NCPPB2708</strain>
    </source>
</reference>
<evidence type="ECO:0000313" key="1">
    <source>
        <dbReference type="EMBL" id="MFA0939533.1"/>
    </source>
</evidence>
<keyword evidence="2" id="KW-1185">Reference proteome</keyword>
<accession>A0ABV4PHF8</accession>
<proteinExistence type="predicted"/>